<gene>
    <name evidence="5" type="ORF">SBA5_160007</name>
</gene>
<feature type="repeat" description="TPR" evidence="3">
    <location>
        <begin position="308"/>
        <end position="341"/>
    </location>
</feature>
<feature type="repeat" description="TPR" evidence="3">
    <location>
        <begin position="69"/>
        <end position="102"/>
    </location>
</feature>
<sequence length="392" mass="43772">MHMRKPLSRILCALAFLAFALTAIAQNRQDPKQRVEALEQQVQKNLQERKPELAIPLLREIVSIDPDNLNAHGNLGVLLFFQGNYSEAIPQMRSAVRAKPDLWRIEALLGIAEKRTGDPSAAQDDLERAFAKLEDKNIAKEAGLELVELDSSFGQFAKASSVTEKLEELLPEDPQILFVAYEISVQMMDQSRLNMLLVAPDSAEMHMIMGGELGRQGDHANAIAQYREAIKLNPMLPGVHFELAEQLRASPDPAMNAQAESEYNAAVKVNQYDEKAWCGLGDSVAEAGDFKAAEEDYQKALALQPRDADAQTGLAIALTTMNQMSEAVPLLESAVKNDPTNIVAHYRLSVLYRRAGRIADAQHEMSEYAHYKELKDKMSQVFKQFRVQRDQK</sequence>
<evidence type="ECO:0000256" key="3">
    <source>
        <dbReference type="PROSITE-ProRule" id="PRU00339"/>
    </source>
</evidence>
<dbReference type="Gene3D" id="1.25.40.10">
    <property type="entry name" value="Tetratricopeptide repeat domain"/>
    <property type="match status" value="3"/>
</dbReference>
<feature type="repeat" description="TPR" evidence="3">
    <location>
        <begin position="274"/>
        <end position="307"/>
    </location>
</feature>
<dbReference type="EMBL" id="OKRB01000068">
    <property type="protein sequence ID" value="SPE18523.1"/>
    <property type="molecule type" value="Genomic_DNA"/>
</dbReference>
<dbReference type="Proteomes" id="UP000239735">
    <property type="component" value="Unassembled WGS sequence"/>
</dbReference>
<dbReference type="SUPFAM" id="SSF48452">
    <property type="entry name" value="TPR-like"/>
    <property type="match status" value="2"/>
</dbReference>
<organism evidence="5 6">
    <name type="scientific">Candidatus Sulfuritelmatomonas gaucii</name>
    <dbReference type="NCBI Taxonomy" id="2043161"/>
    <lineage>
        <taxon>Bacteria</taxon>
        <taxon>Pseudomonadati</taxon>
        <taxon>Acidobacteriota</taxon>
        <taxon>Terriglobia</taxon>
        <taxon>Terriglobales</taxon>
        <taxon>Acidobacteriaceae</taxon>
        <taxon>Candidatus Sulfuritelmatomonas</taxon>
    </lineage>
</organism>
<dbReference type="PANTHER" id="PTHR44227:SF3">
    <property type="entry name" value="PROTEIN O-MANNOSYL-TRANSFERASE TMTC4"/>
    <property type="match status" value="1"/>
</dbReference>
<dbReference type="InterPro" id="IPR011990">
    <property type="entry name" value="TPR-like_helical_dom_sf"/>
</dbReference>
<protein>
    <submittedName>
        <fullName evidence="5">TPR repeat-containing protein</fullName>
    </submittedName>
</protein>
<evidence type="ECO:0000256" key="4">
    <source>
        <dbReference type="SAM" id="SignalP"/>
    </source>
</evidence>
<evidence type="ECO:0000256" key="2">
    <source>
        <dbReference type="ARBA" id="ARBA00022803"/>
    </source>
</evidence>
<dbReference type="Pfam" id="PF13432">
    <property type="entry name" value="TPR_16"/>
    <property type="match status" value="1"/>
</dbReference>
<dbReference type="Pfam" id="PF13414">
    <property type="entry name" value="TPR_11"/>
    <property type="match status" value="1"/>
</dbReference>
<dbReference type="InterPro" id="IPR019734">
    <property type="entry name" value="TPR_rpt"/>
</dbReference>
<dbReference type="OrthoDB" id="113766at2"/>
<evidence type="ECO:0000256" key="1">
    <source>
        <dbReference type="ARBA" id="ARBA00022737"/>
    </source>
</evidence>
<dbReference type="PROSITE" id="PS50005">
    <property type="entry name" value="TPR"/>
    <property type="match status" value="4"/>
</dbReference>
<accession>A0A2N9L5X5</accession>
<dbReference type="PANTHER" id="PTHR44227">
    <property type="match status" value="1"/>
</dbReference>
<feature type="repeat" description="TPR" evidence="3">
    <location>
        <begin position="203"/>
        <end position="236"/>
    </location>
</feature>
<feature type="chain" id="PRO_5014919023" evidence="4">
    <location>
        <begin position="26"/>
        <end position="392"/>
    </location>
</feature>
<dbReference type="Pfam" id="PF14559">
    <property type="entry name" value="TPR_19"/>
    <property type="match status" value="1"/>
</dbReference>
<dbReference type="SMART" id="SM00028">
    <property type="entry name" value="TPR"/>
    <property type="match status" value="6"/>
</dbReference>
<reference evidence="6" key="1">
    <citation type="submission" date="2018-02" db="EMBL/GenBank/DDBJ databases">
        <authorList>
            <person name="Hausmann B."/>
        </authorList>
    </citation>
    <scope>NUCLEOTIDE SEQUENCE [LARGE SCALE GENOMIC DNA]</scope>
    <source>
        <strain evidence="6">Peat soil MAG SbA5</strain>
    </source>
</reference>
<dbReference type="InterPro" id="IPR052346">
    <property type="entry name" value="O-mannosyl-transferase_TMTC"/>
</dbReference>
<keyword evidence="1" id="KW-0677">Repeat</keyword>
<feature type="signal peptide" evidence="4">
    <location>
        <begin position="1"/>
        <end position="25"/>
    </location>
</feature>
<name>A0A2N9L5X5_9BACT</name>
<evidence type="ECO:0000313" key="5">
    <source>
        <dbReference type="EMBL" id="SPE18523.1"/>
    </source>
</evidence>
<keyword evidence="2 3" id="KW-0802">TPR repeat</keyword>
<keyword evidence="4" id="KW-0732">Signal</keyword>
<dbReference type="AlphaFoldDB" id="A0A2N9L5X5"/>
<evidence type="ECO:0000313" key="6">
    <source>
        <dbReference type="Proteomes" id="UP000239735"/>
    </source>
</evidence>
<proteinExistence type="predicted"/>